<dbReference type="Proteomes" id="UP000319836">
    <property type="component" value="Unassembled WGS sequence"/>
</dbReference>
<comment type="caution">
    <text evidence="1">The sequence shown here is derived from an EMBL/GenBank/DDBJ whole genome shotgun (WGS) entry which is preliminary data.</text>
</comment>
<dbReference type="InterPro" id="IPR029052">
    <property type="entry name" value="Metallo-depent_PP-like"/>
</dbReference>
<dbReference type="Gene3D" id="3.60.21.10">
    <property type="match status" value="1"/>
</dbReference>
<reference evidence="1 2" key="1">
    <citation type="journal article" date="2019" name="Nat. Microbiol.">
        <title>Mediterranean grassland soil C-N compound turnover is dependent on rainfall and depth, and is mediated by genomically divergent microorganisms.</title>
        <authorList>
            <person name="Diamond S."/>
            <person name="Andeer P.F."/>
            <person name="Li Z."/>
            <person name="Crits-Christoph A."/>
            <person name="Burstein D."/>
            <person name="Anantharaman K."/>
            <person name="Lane K.R."/>
            <person name="Thomas B.C."/>
            <person name="Pan C."/>
            <person name="Northen T.R."/>
            <person name="Banfield J.F."/>
        </authorList>
    </citation>
    <scope>NUCLEOTIDE SEQUENCE [LARGE SCALE GENOMIC DNA]</scope>
    <source>
        <strain evidence="1">WS_10</strain>
    </source>
</reference>
<evidence type="ECO:0000313" key="2">
    <source>
        <dbReference type="Proteomes" id="UP000319836"/>
    </source>
</evidence>
<evidence type="ECO:0000313" key="1">
    <source>
        <dbReference type="EMBL" id="TMQ70786.1"/>
    </source>
</evidence>
<dbReference type="EMBL" id="VBPA01000178">
    <property type="protein sequence ID" value="TMQ70786.1"/>
    <property type="molecule type" value="Genomic_DNA"/>
</dbReference>
<protein>
    <submittedName>
        <fullName evidence="1">Metallophosphoesterase family protein</fullName>
    </submittedName>
</protein>
<gene>
    <name evidence="1" type="ORF">E6K80_07410</name>
</gene>
<proteinExistence type="predicted"/>
<dbReference type="SUPFAM" id="SSF56300">
    <property type="entry name" value="Metallo-dependent phosphatases"/>
    <property type="match status" value="1"/>
</dbReference>
<name>A0A538U4G4_UNCEI</name>
<accession>A0A538U4G4</accession>
<organism evidence="1 2">
    <name type="scientific">Eiseniibacteriota bacterium</name>
    <dbReference type="NCBI Taxonomy" id="2212470"/>
    <lineage>
        <taxon>Bacteria</taxon>
        <taxon>Candidatus Eiseniibacteriota</taxon>
    </lineage>
</organism>
<feature type="non-terminal residue" evidence="1">
    <location>
        <position position="98"/>
    </location>
</feature>
<sequence length="98" mass="10489">MTGVRIAAFGGVYSNHLALEAVLDDLALRAPDHAWCLGDLGGFGPDPDRSIALLAASGVPTLRGNYDDSIGNDRDDCACGYSDPRDNHFAQISFDYTR</sequence>
<dbReference type="AlphaFoldDB" id="A0A538U4G4"/>